<dbReference type="AlphaFoldDB" id="A0A433A1F7"/>
<reference evidence="3 4" key="1">
    <citation type="journal article" date="2018" name="New Phytol.">
        <title>Phylogenomics of Endogonaceae and evolution of mycorrhizas within Mucoromycota.</title>
        <authorList>
            <person name="Chang Y."/>
            <person name="Desiro A."/>
            <person name="Na H."/>
            <person name="Sandor L."/>
            <person name="Lipzen A."/>
            <person name="Clum A."/>
            <person name="Barry K."/>
            <person name="Grigoriev I.V."/>
            <person name="Martin F.M."/>
            <person name="Stajich J.E."/>
            <person name="Smith M.E."/>
            <person name="Bonito G."/>
            <person name="Spatafora J.W."/>
        </authorList>
    </citation>
    <scope>NUCLEOTIDE SEQUENCE [LARGE SCALE GENOMIC DNA]</scope>
    <source>
        <strain evidence="3 4">GMNB39</strain>
    </source>
</reference>
<feature type="transmembrane region" description="Helical" evidence="2">
    <location>
        <begin position="71"/>
        <end position="95"/>
    </location>
</feature>
<comment type="caution">
    <text evidence="3">The sequence shown here is derived from an EMBL/GenBank/DDBJ whole genome shotgun (WGS) entry which is preliminary data.</text>
</comment>
<accession>A0A433A1F7</accession>
<keyword evidence="2" id="KW-0472">Membrane</keyword>
<evidence type="ECO:0000256" key="1">
    <source>
        <dbReference type="SAM" id="MobiDB-lite"/>
    </source>
</evidence>
<feature type="region of interest" description="Disordered" evidence="1">
    <location>
        <begin position="1"/>
        <end position="32"/>
    </location>
</feature>
<keyword evidence="2" id="KW-1133">Transmembrane helix</keyword>
<dbReference type="EMBL" id="RBNI01020854">
    <property type="protein sequence ID" value="RUO96514.1"/>
    <property type="molecule type" value="Genomic_DNA"/>
</dbReference>
<name>A0A433A1F7_9FUNG</name>
<evidence type="ECO:0000313" key="3">
    <source>
        <dbReference type="EMBL" id="RUO96514.1"/>
    </source>
</evidence>
<protein>
    <submittedName>
        <fullName evidence="3">Uncharacterized protein</fullName>
    </submittedName>
</protein>
<evidence type="ECO:0000313" key="4">
    <source>
        <dbReference type="Proteomes" id="UP000268093"/>
    </source>
</evidence>
<proteinExistence type="predicted"/>
<feature type="compositionally biased region" description="Polar residues" evidence="1">
    <location>
        <begin position="1"/>
        <end position="11"/>
    </location>
</feature>
<evidence type="ECO:0000256" key="2">
    <source>
        <dbReference type="SAM" id="Phobius"/>
    </source>
</evidence>
<organism evidence="3 4">
    <name type="scientific">Jimgerdemannia flammicorona</name>
    <dbReference type="NCBI Taxonomy" id="994334"/>
    <lineage>
        <taxon>Eukaryota</taxon>
        <taxon>Fungi</taxon>
        <taxon>Fungi incertae sedis</taxon>
        <taxon>Mucoromycota</taxon>
        <taxon>Mucoromycotina</taxon>
        <taxon>Endogonomycetes</taxon>
        <taxon>Endogonales</taxon>
        <taxon>Endogonaceae</taxon>
        <taxon>Jimgerdemannia</taxon>
    </lineage>
</organism>
<keyword evidence="2" id="KW-0812">Transmembrane</keyword>
<keyword evidence="4" id="KW-1185">Reference proteome</keyword>
<gene>
    <name evidence="3" type="ORF">BC936DRAFT_141901</name>
</gene>
<dbReference type="Proteomes" id="UP000268093">
    <property type="component" value="Unassembled WGS sequence"/>
</dbReference>
<sequence length="102" mass="11111">MTGEVDNTTLTGPHVGSRVAGGGHDGPWTQEQGRWGRGAEARIRCFGVSPASYGAHSTSIVYVLLASLARWLLYIFFLFNVSITEMMLAFVCYLVQDGGARR</sequence>